<dbReference type="STRING" id="1796497.GCE9029_04141"/>
<dbReference type="Proteomes" id="UP000071641">
    <property type="component" value="Unassembled WGS sequence"/>
</dbReference>
<accession>A0A128FBX8</accession>
<keyword evidence="1" id="KW-0732">Signal</keyword>
<organism evidence="2 3">
    <name type="scientific">Grimontia celer</name>
    <dbReference type="NCBI Taxonomy" id="1796497"/>
    <lineage>
        <taxon>Bacteria</taxon>
        <taxon>Pseudomonadati</taxon>
        <taxon>Pseudomonadota</taxon>
        <taxon>Gammaproteobacteria</taxon>
        <taxon>Vibrionales</taxon>
        <taxon>Vibrionaceae</taxon>
        <taxon>Grimontia</taxon>
    </lineage>
</organism>
<protein>
    <recommendedName>
        <fullName evidence="4">Sel1 repeat protein</fullName>
    </recommendedName>
</protein>
<name>A0A128FBX8_9GAMM</name>
<keyword evidence="3" id="KW-1185">Reference proteome</keyword>
<dbReference type="InterPro" id="IPR011990">
    <property type="entry name" value="TPR-like_helical_dom_sf"/>
</dbReference>
<dbReference type="SMART" id="SM00671">
    <property type="entry name" value="SEL1"/>
    <property type="match status" value="2"/>
</dbReference>
<reference evidence="3" key="1">
    <citation type="submission" date="2016-02" db="EMBL/GenBank/DDBJ databases">
        <authorList>
            <person name="Rodrigo-Torres Lidia"/>
            <person name="Arahal R.David."/>
        </authorList>
    </citation>
    <scope>NUCLEOTIDE SEQUENCE [LARGE SCALE GENOMIC DNA]</scope>
    <source>
        <strain evidence="3">CECT 9029</strain>
    </source>
</reference>
<gene>
    <name evidence="2" type="ORF">GCE9029_04141</name>
</gene>
<evidence type="ECO:0000313" key="2">
    <source>
        <dbReference type="EMBL" id="CZF84005.1"/>
    </source>
</evidence>
<dbReference type="EMBL" id="FIZX01000004">
    <property type="protein sequence ID" value="CZF84005.1"/>
    <property type="molecule type" value="Genomic_DNA"/>
</dbReference>
<sequence length="159" mass="17942">MHKWRLLVGVSVLCFSSYLPAETSEFSYTEQLDSDNRMKCLYGYFAEKTGDHDFAVAILEDCIARWNDVYSMLLLAQIHENGVYSASNPSRSTALMKQGAQLDDEAGYSRLARYHYGKALYEGFGTAVDKNQGKEYLRMAAREGVEAACEYLEQNGELC</sequence>
<dbReference type="AlphaFoldDB" id="A0A128FBX8"/>
<dbReference type="Gene3D" id="1.25.40.10">
    <property type="entry name" value="Tetratricopeptide repeat domain"/>
    <property type="match status" value="1"/>
</dbReference>
<proteinExistence type="predicted"/>
<feature type="chain" id="PRO_5007282277" description="Sel1 repeat protein" evidence="1">
    <location>
        <begin position="22"/>
        <end position="159"/>
    </location>
</feature>
<evidence type="ECO:0008006" key="4">
    <source>
        <dbReference type="Google" id="ProtNLM"/>
    </source>
</evidence>
<dbReference type="InterPro" id="IPR006597">
    <property type="entry name" value="Sel1-like"/>
</dbReference>
<dbReference type="Pfam" id="PF08238">
    <property type="entry name" value="Sel1"/>
    <property type="match status" value="2"/>
</dbReference>
<feature type="signal peptide" evidence="1">
    <location>
        <begin position="1"/>
        <end position="21"/>
    </location>
</feature>
<dbReference type="RefSeq" id="WP_062666470.1">
    <property type="nucleotide sequence ID" value="NZ_FIZX01000004.1"/>
</dbReference>
<evidence type="ECO:0000313" key="3">
    <source>
        <dbReference type="Proteomes" id="UP000071641"/>
    </source>
</evidence>
<dbReference type="SUPFAM" id="SSF81901">
    <property type="entry name" value="HCP-like"/>
    <property type="match status" value="1"/>
</dbReference>
<evidence type="ECO:0000256" key="1">
    <source>
        <dbReference type="SAM" id="SignalP"/>
    </source>
</evidence>